<accession>A0A7G8PT33</accession>
<reference evidence="1 2" key="1">
    <citation type="submission" date="2020-04" db="EMBL/GenBank/DDBJ databases">
        <title>Genome sequence of Altibacter aquimarinus strain ALE3EI.</title>
        <authorList>
            <person name="Oh H.-M."/>
            <person name="Jang D."/>
        </authorList>
    </citation>
    <scope>NUCLEOTIDE SEQUENCE [LARGE SCALE GENOMIC DNA]</scope>
    <source>
        <strain evidence="1 2">ALE3EI</strain>
    </source>
</reference>
<proteinExistence type="predicted"/>
<dbReference type="KEGG" id="alti:ALE3EI_0924"/>
<evidence type="ECO:0000313" key="2">
    <source>
        <dbReference type="Proteomes" id="UP000515514"/>
    </source>
</evidence>
<gene>
    <name evidence="1" type="ORF">ALE3EI_0924</name>
</gene>
<dbReference type="RefSeq" id="WP_186991335.1">
    <property type="nucleotide sequence ID" value="NZ_CP052909.1"/>
</dbReference>
<dbReference type="AlphaFoldDB" id="A0A7G8PT33"/>
<sequence>MSLKKLLFVTFSILLFQQTYSQRNFEEYNHLGIQGGLVLFDINTSDFITQQGEGFMGGFTTRGAFRNGFDLIYGISFYNSKVSIQGKRPGGLGDATFMGYTIQAAQLNFLGSYNIVKHHLSIEFGPILNVNGKLKLDSDQFENYIVDGYTTLRAGDIEDISKINFRVMGGITAGLENFRLSASYQYGLTNMLKNLNDKELEYSDFDGKSSTITLAAVIYF</sequence>
<name>A0A7G8PT33_9FLAO</name>
<evidence type="ECO:0000313" key="1">
    <source>
        <dbReference type="EMBL" id="QNJ97499.1"/>
    </source>
</evidence>
<protein>
    <recommendedName>
        <fullName evidence="3">Outer membrane protein beta-barrel domain-containing protein</fullName>
    </recommendedName>
</protein>
<dbReference type="Proteomes" id="UP000515514">
    <property type="component" value="Chromosome"/>
</dbReference>
<dbReference type="EMBL" id="CP052909">
    <property type="protein sequence ID" value="QNJ97499.1"/>
    <property type="molecule type" value="Genomic_DNA"/>
</dbReference>
<evidence type="ECO:0008006" key="3">
    <source>
        <dbReference type="Google" id="ProtNLM"/>
    </source>
</evidence>
<organism evidence="1 2">
    <name type="scientific">Constantimarinum furrinae</name>
    <dbReference type="NCBI Taxonomy" id="2562285"/>
    <lineage>
        <taxon>Bacteria</taxon>
        <taxon>Pseudomonadati</taxon>
        <taxon>Bacteroidota</taxon>
        <taxon>Flavobacteriia</taxon>
        <taxon>Flavobacteriales</taxon>
        <taxon>Flavobacteriaceae</taxon>
        <taxon>Altibacter/Constantimarinum group</taxon>
        <taxon>Constantimarinum</taxon>
    </lineage>
</organism>
<keyword evidence="2" id="KW-1185">Reference proteome</keyword>